<evidence type="ECO:0000313" key="1">
    <source>
        <dbReference type="EMBL" id="KNC29620.1"/>
    </source>
</evidence>
<dbReference type="PANTHER" id="PTHR13318">
    <property type="entry name" value="PARTNER OF PAIRED, ISOFORM B-RELATED"/>
    <property type="match status" value="1"/>
</dbReference>
<dbReference type="Proteomes" id="UP000037069">
    <property type="component" value="Unassembled WGS sequence"/>
</dbReference>
<gene>
    <name evidence="1" type="ORF">FF38_00644</name>
</gene>
<dbReference type="InterPro" id="IPR032675">
    <property type="entry name" value="LRR_dom_sf"/>
</dbReference>
<dbReference type="OrthoDB" id="7980809at2759"/>
<proteinExistence type="predicted"/>
<dbReference type="Gene3D" id="3.80.10.10">
    <property type="entry name" value="Ribonuclease Inhibitor"/>
    <property type="match status" value="1"/>
</dbReference>
<protein>
    <submittedName>
        <fullName evidence="1">Uncharacterized protein</fullName>
    </submittedName>
</protein>
<evidence type="ECO:0000313" key="2">
    <source>
        <dbReference type="Proteomes" id="UP000037069"/>
    </source>
</evidence>
<dbReference type="EMBL" id="JRES01000645">
    <property type="protein sequence ID" value="KNC29620.1"/>
    <property type="molecule type" value="Genomic_DNA"/>
</dbReference>
<comment type="caution">
    <text evidence="1">The sequence shown here is derived from an EMBL/GenBank/DDBJ whole genome shotgun (WGS) entry which is preliminary data.</text>
</comment>
<dbReference type="GO" id="GO:0031146">
    <property type="term" value="P:SCF-dependent proteasomal ubiquitin-dependent protein catabolic process"/>
    <property type="evidence" value="ECO:0007669"/>
    <property type="project" value="TreeGrafter"/>
</dbReference>
<dbReference type="GO" id="GO:0019005">
    <property type="term" value="C:SCF ubiquitin ligase complex"/>
    <property type="evidence" value="ECO:0007669"/>
    <property type="project" value="TreeGrafter"/>
</dbReference>
<reference evidence="1 2" key="1">
    <citation type="journal article" date="2015" name="Nat. Commun.">
        <title>Lucilia cuprina genome unlocks parasitic fly biology to underpin future interventions.</title>
        <authorList>
            <person name="Anstead C.A."/>
            <person name="Korhonen P.K."/>
            <person name="Young N.D."/>
            <person name="Hall R.S."/>
            <person name="Jex A.R."/>
            <person name="Murali S.C."/>
            <person name="Hughes D.S."/>
            <person name="Lee S.F."/>
            <person name="Perry T."/>
            <person name="Stroehlein A.J."/>
            <person name="Ansell B.R."/>
            <person name="Breugelmans B."/>
            <person name="Hofmann A."/>
            <person name="Qu J."/>
            <person name="Dugan S."/>
            <person name="Lee S.L."/>
            <person name="Chao H."/>
            <person name="Dinh H."/>
            <person name="Han Y."/>
            <person name="Doddapaneni H.V."/>
            <person name="Worley K.C."/>
            <person name="Muzny D.M."/>
            <person name="Ioannidis P."/>
            <person name="Waterhouse R.M."/>
            <person name="Zdobnov E.M."/>
            <person name="James P.J."/>
            <person name="Bagnall N.H."/>
            <person name="Kotze A.C."/>
            <person name="Gibbs R.A."/>
            <person name="Richards S."/>
            <person name="Batterham P."/>
            <person name="Gasser R.B."/>
        </authorList>
    </citation>
    <scope>NUCLEOTIDE SEQUENCE [LARGE SCALE GENOMIC DNA]</scope>
    <source>
        <strain evidence="1 2">LS</strain>
        <tissue evidence="1">Full body</tissue>
    </source>
</reference>
<accession>A0A0L0CBL3</accession>
<dbReference type="AlphaFoldDB" id="A0A0L0CBL3"/>
<sequence>MDYRTEIACFNVYHSDFLMEYILKYLDLKEQVKLVDIAKRFGYVLSTFLWPKTCSKIILYKTPYVNIIANISNIGKEQEKETEMEEIKKSKVALNHKECNNFLFLNAKNVKALKVNSEFFYHQRELGISFKNIQIFNNLRELTYYRLILDDEQMRVLSRKCKKIKKLHLIECYNEYLTPLVPGEHLNLEYIYEMKKLEELVLYAEPDAEAVIKSYHLQDMFVNLKLKKLILKNFIIDDNDADTLETICDTLEVLNMGMISMCYWPSFMHYLNHFENLRELCINVSDYNTTLNVQTVDILAHKCKKLQKLSLEKCDLSVEDFGVLTSLKHLSLDSCGGLTFANFQQILGALTLKSFTMINTRIIGNINHIFVSPTLERISINTIRFTQISEAFQKSLNNFESLHTLEWLNGDINDNWIIDKCPKLKYLHIPNPYLLRRIVFTMKSLKELTFTSCTGLSWCFILILIRNLKLERLCLQTNELIDDDREIPLNACGIKTTLRMITIPCNIFKMAQSFWLDLMYLNVDLHYLIYGKHEELLDGIFLDEMICSERFCRRVKWIKICGYKLDCMDLQDNFDRAIQEVNKFTSHYRFKNSNFTMEM</sequence>
<name>A0A0L0CBL3_LUCCU</name>
<dbReference type="SUPFAM" id="SSF52047">
    <property type="entry name" value="RNI-like"/>
    <property type="match status" value="1"/>
</dbReference>
<keyword evidence="2" id="KW-1185">Reference proteome</keyword>
<organism evidence="1 2">
    <name type="scientific">Lucilia cuprina</name>
    <name type="common">Green bottle fly</name>
    <name type="synonym">Australian sheep blowfly</name>
    <dbReference type="NCBI Taxonomy" id="7375"/>
    <lineage>
        <taxon>Eukaryota</taxon>
        <taxon>Metazoa</taxon>
        <taxon>Ecdysozoa</taxon>
        <taxon>Arthropoda</taxon>
        <taxon>Hexapoda</taxon>
        <taxon>Insecta</taxon>
        <taxon>Pterygota</taxon>
        <taxon>Neoptera</taxon>
        <taxon>Endopterygota</taxon>
        <taxon>Diptera</taxon>
        <taxon>Brachycera</taxon>
        <taxon>Muscomorpha</taxon>
        <taxon>Oestroidea</taxon>
        <taxon>Calliphoridae</taxon>
        <taxon>Luciliinae</taxon>
        <taxon>Lucilia</taxon>
    </lineage>
</organism>